<name>A0A835HE99_9MAGN</name>
<evidence type="ECO:0000256" key="1">
    <source>
        <dbReference type="ARBA" id="ARBA00005437"/>
    </source>
</evidence>
<gene>
    <name evidence="3" type="ORF">IFM89_021221</name>
</gene>
<dbReference type="PANTHER" id="PTHR31087">
    <property type="match status" value="1"/>
</dbReference>
<dbReference type="AlphaFoldDB" id="A0A835HE99"/>
<dbReference type="InterPro" id="IPR038595">
    <property type="entry name" value="LOR_sf"/>
</dbReference>
<reference evidence="3 4" key="1">
    <citation type="submission" date="2020-10" db="EMBL/GenBank/DDBJ databases">
        <title>The Coptis chinensis genome and diversification of protoberbering-type alkaloids.</title>
        <authorList>
            <person name="Wang B."/>
            <person name="Shu S."/>
            <person name="Song C."/>
            <person name="Liu Y."/>
        </authorList>
    </citation>
    <scope>NUCLEOTIDE SEQUENCE [LARGE SCALE GENOMIC DNA]</scope>
    <source>
        <strain evidence="3">HL-2020</strain>
        <tissue evidence="3">Leaf</tissue>
    </source>
</reference>
<feature type="region of interest" description="Disordered" evidence="2">
    <location>
        <begin position="1"/>
        <end position="110"/>
    </location>
</feature>
<dbReference type="OrthoDB" id="97518at2759"/>
<dbReference type="InterPro" id="IPR025659">
    <property type="entry name" value="Tubby-like_C"/>
</dbReference>
<dbReference type="SUPFAM" id="SSF54518">
    <property type="entry name" value="Tubby C-terminal domain-like"/>
    <property type="match status" value="1"/>
</dbReference>
<protein>
    <submittedName>
        <fullName evidence="3">Uncharacterized protein</fullName>
    </submittedName>
</protein>
<sequence length="314" mass="35077">MIMCKQTQDLLQKKREQDGKKVTQQGKAAKSKLSLPKQTKDATTSMSKNPKRKGKEKIEEKGTKDASRHGHGTRPKIVDQAIHSSNSGGSTETSSLPPKVSRSAASESFSPWRRQAMQPANPIAVIGPQYCASVPLTFTVIQKVRSINDGNLAVVDVKGNIMHILLRVRVSRSNFFQDDNVLLDANGYPLVTLRPTTVSAHNRWKAYRRDSSDEKDHLFTVKQSSVLSIRNQHYVFLASNTSQEEVCDFKIRGSWFARSIYLGDSPIIIAQMHKNHSAEGIVRGKDTYMVTVYPYVDYAFIVALLVILNEGETN</sequence>
<evidence type="ECO:0000313" key="4">
    <source>
        <dbReference type="Proteomes" id="UP000631114"/>
    </source>
</evidence>
<dbReference type="EMBL" id="JADFTS010000007">
    <property type="protein sequence ID" value="KAF9597734.1"/>
    <property type="molecule type" value="Genomic_DNA"/>
</dbReference>
<dbReference type="Proteomes" id="UP000631114">
    <property type="component" value="Unassembled WGS sequence"/>
</dbReference>
<proteinExistence type="inferred from homology"/>
<keyword evidence="4" id="KW-1185">Reference proteome</keyword>
<comment type="caution">
    <text evidence="3">The sequence shown here is derived from an EMBL/GenBank/DDBJ whole genome shotgun (WGS) entry which is preliminary data.</text>
</comment>
<dbReference type="Pfam" id="PF04525">
    <property type="entry name" value="LOR"/>
    <property type="match status" value="1"/>
</dbReference>
<feature type="compositionally biased region" description="Basic and acidic residues" evidence="2">
    <location>
        <begin position="56"/>
        <end position="68"/>
    </location>
</feature>
<organism evidence="3 4">
    <name type="scientific">Coptis chinensis</name>
    <dbReference type="NCBI Taxonomy" id="261450"/>
    <lineage>
        <taxon>Eukaryota</taxon>
        <taxon>Viridiplantae</taxon>
        <taxon>Streptophyta</taxon>
        <taxon>Embryophyta</taxon>
        <taxon>Tracheophyta</taxon>
        <taxon>Spermatophyta</taxon>
        <taxon>Magnoliopsida</taxon>
        <taxon>Ranunculales</taxon>
        <taxon>Ranunculaceae</taxon>
        <taxon>Coptidoideae</taxon>
        <taxon>Coptis</taxon>
    </lineage>
</organism>
<feature type="compositionally biased region" description="Polar residues" evidence="2">
    <location>
        <begin position="1"/>
        <end position="10"/>
    </location>
</feature>
<evidence type="ECO:0000313" key="3">
    <source>
        <dbReference type="EMBL" id="KAF9597734.1"/>
    </source>
</evidence>
<dbReference type="PANTHER" id="PTHR31087:SF58">
    <property type="entry name" value="OS07G0230700 PROTEIN"/>
    <property type="match status" value="1"/>
</dbReference>
<feature type="compositionally biased region" description="Low complexity" evidence="2">
    <location>
        <begin position="84"/>
        <end position="95"/>
    </location>
</feature>
<dbReference type="InterPro" id="IPR007612">
    <property type="entry name" value="LOR"/>
</dbReference>
<comment type="similarity">
    <text evidence="1">Belongs to the LOR family.</text>
</comment>
<feature type="compositionally biased region" description="Basic and acidic residues" evidence="2">
    <location>
        <begin position="11"/>
        <end position="21"/>
    </location>
</feature>
<accession>A0A835HE99</accession>
<dbReference type="Gene3D" id="2.40.160.200">
    <property type="entry name" value="LURP1-related"/>
    <property type="match status" value="1"/>
</dbReference>
<evidence type="ECO:0000256" key="2">
    <source>
        <dbReference type="SAM" id="MobiDB-lite"/>
    </source>
</evidence>